<protein>
    <submittedName>
        <fullName evidence="1">Uncharacterized protein</fullName>
    </submittedName>
</protein>
<gene>
    <name evidence="1" type="ORF">WHI96_26595</name>
</gene>
<comment type="caution">
    <text evidence="1">The sequence shown here is derived from an EMBL/GenBank/DDBJ whole genome shotgun (WGS) entry which is preliminary data.</text>
</comment>
<evidence type="ECO:0000313" key="1">
    <source>
        <dbReference type="EMBL" id="MEQ3542383.1"/>
    </source>
</evidence>
<dbReference type="RefSeq" id="WP_345645441.1">
    <property type="nucleotide sequence ID" value="NZ_BAABLY010000031.1"/>
</dbReference>
<organism evidence="1 2">
    <name type="scientific">Pseudonocardia tropica</name>
    <dbReference type="NCBI Taxonomy" id="681289"/>
    <lineage>
        <taxon>Bacteria</taxon>
        <taxon>Bacillati</taxon>
        <taxon>Actinomycetota</taxon>
        <taxon>Actinomycetes</taxon>
        <taxon>Pseudonocardiales</taxon>
        <taxon>Pseudonocardiaceae</taxon>
        <taxon>Pseudonocardia</taxon>
    </lineage>
</organism>
<proteinExistence type="predicted"/>
<name>A0ABV1K5K0_9PSEU</name>
<dbReference type="EMBL" id="JBEDNP010000035">
    <property type="protein sequence ID" value="MEQ3542383.1"/>
    <property type="molecule type" value="Genomic_DNA"/>
</dbReference>
<dbReference type="Proteomes" id="UP001464923">
    <property type="component" value="Unassembled WGS sequence"/>
</dbReference>
<sequence>MDTLARIESTPTTSVLLAVLLRLLRSIGGRDGHGIVAGMPMSADELRGAFRAIRPHLEAGDRHRAELAATEALTPGYRTFHNAGARDTARDEGNRLVAAVLDAVTDLSNR</sequence>
<reference evidence="1 2" key="1">
    <citation type="submission" date="2024-03" db="EMBL/GenBank/DDBJ databases">
        <title>Draft genome sequence of Pseudonocardia tropica JCM 19149.</title>
        <authorList>
            <person name="Butdee W."/>
            <person name="Duangmal K."/>
        </authorList>
    </citation>
    <scope>NUCLEOTIDE SEQUENCE [LARGE SCALE GENOMIC DNA]</scope>
    <source>
        <strain evidence="1 2">JCM 19149</strain>
    </source>
</reference>
<accession>A0ABV1K5K0</accession>
<keyword evidence="2" id="KW-1185">Reference proteome</keyword>
<evidence type="ECO:0000313" key="2">
    <source>
        <dbReference type="Proteomes" id="UP001464923"/>
    </source>
</evidence>